<sequence>MARGKIQMRRVENPVHRQVTFCKRRAGLLKKAKELSVLCDAEIGLFIFSAQGKLYELATNGTMQSLIEKYMKYNREIPADHDRREKQLVNMMDPKDEINMLKNGIEILHKGLRFISGGVTGSTMTLGELNILEKHLEKWIYHVRSAKMDIMAQEIQLLKNKEGILQAANKHLQEKIDEHYGMVELGPLLTNNIEYPLTTNMHQFPLTIPNEIYEF</sequence>
<organism evidence="8 9">
    <name type="scientific">Striga hermonthica</name>
    <name type="common">Purple witchweed</name>
    <name type="synonym">Buchnera hermonthica</name>
    <dbReference type="NCBI Taxonomy" id="68872"/>
    <lineage>
        <taxon>Eukaryota</taxon>
        <taxon>Viridiplantae</taxon>
        <taxon>Streptophyta</taxon>
        <taxon>Embryophyta</taxon>
        <taxon>Tracheophyta</taxon>
        <taxon>Spermatophyta</taxon>
        <taxon>Magnoliopsida</taxon>
        <taxon>eudicotyledons</taxon>
        <taxon>Gunneridae</taxon>
        <taxon>Pentapetalae</taxon>
        <taxon>asterids</taxon>
        <taxon>lamiids</taxon>
        <taxon>Lamiales</taxon>
        <taxon>Orobanchaceae</taxon>
        <taxon>Buchnereae</taxon>
        <taxon>Striga</taxon>
    </lineage>
</organism>
<dbReference type="PROSITE" id="PS50066">
    <property type="entry name" value="MADS_BOX_2"/>
    <property type="match status" value="1"/>
</dbReference>
<dbReference type="InterPro" id="IPR050142">
    <property type="entry name" value="MADS-box/MEF2_TF"/>
</dbReference>
<dbReference type="PANTHER" id="PTHR48019">
    <property type="entry name" value="SERUM RESPONSE FACTOR HOMOLOG"/>
    <property type="match status" value="1"/>
</dbReference>
<evidence type="ECO:0000313" key="8">
    <source>
        <dbReference type="EMBL" id="CAA0827762.1"/>
    </source>
</evidence>
<dbReference type="GO" id="GO:0003700">
    <property type="term" value="F:DNA-binding transcription factor activity"/>
    <property type="evidence" value="ECO:0007669"/>
    <property type="project" value="InterPro"/>
</dbReference>
<evidence type="ECO:0000313" key="9">
    <source>
        <dbReference type="Proteomes" id="UP001153555"/>
    </source>
</evidence>
<dbReference type="GO" id="GO:0046983">
    <property type="term" value="F:protein dimerization activity"/>
    <property type="evidence" value="ECO:0007669"/>
    <property type="project" value="InterPro"/>
</dbReference>
<evidence type="ECO:0000256" key="1">
    <source>
        <dbReference type="ARBA" id="ARBA00004123"/>
    </source>
</evidence>
<dbReference type="Pfam" id="PF00319">
    <property type="entry name" value="SRF-TF"/>
    <property type="match status" value="1"/>
</dbReference>
<dbReference type="CDD" id="cd00265">
    <property type="entry name" value="MADS_MEF2_like"/>
    <property type="match status" value="1"/>
</dbReference>
<evidence type="ECO:0000259" key="6">
    <source>
        <dbReference type="PROSITE" id="PS50066"/>
    </source>
</evidence>
<keyword evidence="5" id="KW-0539">Nucleus</keyword>
<dbReference type="InterPro" id="IPR002487">
    <property type="entry name" value="TF_Kbox"/>
</dbReference>
<dbReference type="Gene3D" id="3.40.1810.10">
    <property type="entry name" value="Transcription factor, MADS-box"/>
    <property type="match status" value="1"/>
</dbReference>
<accession>A0A9N7RH63</accession>
<keyword evidence="9" id="KW-1185">Reference proteome</keyword>
<evidence type="ECO:0000256" key="2">
    <source>
        <dbReference type="ARBA" id="ARBA00023015"/>
    </source>
</evidence>
<comment type="caution">
    <text evidence="8">The sequence shown here is derived from an EMBL/GenBank/DDBJ whole genome shotgun (WGS) entry which is preliminary data.</text>
</comment>
<evidence type="ECO:0000256" key="5">
    <source>
        <dbReference type="ARBA" id="ARBA00023242"/>
    </source>
</evidence>
<dbReference type="EMBL" id="CACSLK010027752">
    <property type="protein sequence ID" value="CAA0827762.1"/>
    <property type="molecule type" value="Genomic_DNA"/>
</dbReference>
<protein>
    <submittedName>
        <fullName evidence="8">Agamous-like MADS-box protein AGL12</fullName>
    </submittedName>
</protein>
<dbReference type="GO" id="GO:0045944">
    <property type="term" value="P:positive regulation of transcription by RNA polymerase II"/>
    <property type="evidence" value="ECO:0007669"/>
    <property type="project" value="InterPro"/>
</dbReference>
<comment type="subcellular location">
    <subcellularLocation>
        <location evidence="1">Nucleus</location>
    </subcellularLocation>
</comment>
<dbReference type="Proteomes" id="UP001153555">
    <property type="component" value="Unassembled WGS sequence"/>
</dbReference>
<dbReference type="SMART" id="SM00432">
    <property type="entry name" value="MADS"/>
    <property type="match status" value="1"/>
</dbReference>
<dbReference type="InterPro" id="IPR033896">
    <property type="entry name" value="MEF2-like_N"/>
</dbReference>
<reference evidence="8" key="1">
    <citation type="submission" date="2019-12" db="EMBL/GenBank/DDBJ databases">
        <authorList>
            <person name="Scholes J."/>
        </authorList>
    </citation>
    <scope>NUCLEOTIDE SEQUENCE</scope>
</reference>
<evidence type="ECO:0000259" key="7">
    <source>
        <dbReference type="PROSITE" id="PS51297"/>
    </source>
</evidence>
<dbReference type="InterPro" id="IPR036879">
    <property type="entry name" value="TF_MADSbox_sf"/>
</dbReference>
<dbReference type="PROSITE" id="PS51297">
    <property type="entry name" value="K_BOX"/>
    <property type="match status" value="1"/>
</dbReference>
<evidence type="ECO:0000256" key="3">
    <source>
        <dbReference type="ARBA" id="ARBA00023125"/>
    </source>
</evidence>
<evidence type="ECO:0000256" key="4">
    <source>
        <dbReference type="ARBA" id="ARBA00023163"/>
    </source>
</evidence>
<feature type="domain" description="K-box" evidence="7">
    <location>
        <begin position="91"/>
        <end position="182"/>
    </location>
</feature>
<dbReference type="InterPro" id="IPR002100">
    <property type="entry name" value="TF_MADSbox"/>
</dbReference>
<dbReference type="PRINTS" id="PR00404">
    <property type="entry name" value="MADSDOMAIN"/>
</dbReference>
<dbReference type="SUPFAM" id="SSF55455">
    <property type="entry name" value="SRF-like"/>
    <property type="match status" value="1"/>
</dbReference>
<keyword evidence="2" id="KW-0805">Transcription regulation</keyword>
<dbReference type="AlphaFoldDB" id="A0A9N7RH63"/>
<proteinExistence type="predicted"/>
<dbReference type="Pfam" id="PF01486">
    <property type="entry name" value="K-box"/>
    <property type="match status" value="1"/>
</dbReference>
<name>A0A9N7RH63_STRHE</name>
<keyword evidence="4" id="KW-0804">Transcription</keyword>
<keyword evidence="3" id="KW-0238">DNA-binding</keyword>
<dbReference type="GO" id="GO:0000977">
    <property type="term" value="F:RNA polymerase II transcription regulatory region sequence-specific DNA binding"/>
    <property type="evidence" value="ECO:0007669"/>
    <property type="project" value="InterPro"/>
</dbReference>
<dbReference type="OrthoDB" id="1898716at2759"/>
<gene>
    <name evidence="8" type="ORF">SHERM_23457</name>
</gene>
<dbReference type="GO" id="GO:0005634">
    <property type="term" value="C:nucleus"/>
    <property type="evidence" value="ECO:0007669"/>
    <property type="project" value="UniProtKB-SubCell"/>
</dbReference>
<feature type="domain" description="MADS-box" evidence="6">
    <location>
        <begin position="1"/>
        <end position="61"/>
    </location>
</feature>